<keyword evidence="6" id="KW-1185">Reference proteome</keyword>
<dbReference type="InterPro" id="IPR002110">
    <property type="entry name" value="Ankyrin_rpt"/>
</dbReference>
<dbReference type="GO" id="GO:0007165">
    <property type="term" value="P:signal transduction"/>
    <property type="evidence" value="ECO:0007669"/>
    <property type="project" value="InterPro"/>
</dbReference>
<feature type="domain" description="Death" evidence="4">
    <location>
        <begin position="660"/>
        <end position="722"/>
    </location>
</feature>
<dbReference type="SMART" id="SM00248">
    <property type="entry name" value="ANK"/>
    <property type="match status" value="3"/>
</dbReference>
<dbReference type="InterPro" id="IPR036770">
    <property type="entry name" value="Ankyrin_rpt-contain_sf"/>
</dbReference>
<dbReference type="Proteomes" id="UP000683360">
    <property type="component" value="Unassembled WGS sequence"/>
</dbReference>
<dbReference type="SUPFAM" id="SSF48403">
    <property type="entry name" value="Ankyrin repeat"/>
    <property type="match status" value="1"/>
</dbReference>
<dbReference type="AlphaFoldDB" id="A0A8S3RNZ8"/>
<organism evidence="5 6">
    <name type="scientific">Mytilus edulis</name>
    <name type="common">Blue mussel</name>
    <dbReference type="NCBI Taxonomy" id="6550"/>
    <lineage>
        <taxon>Eukaryota</taxon>
        <taxon>Metazoa</taxon>
        <taxon>Spiralia</taxon>
        <taxon>Lophotrochozoa</taxon>
        <taxon>Mollusca</taxon>
        <taxon>Bivalvia</taxon>
        <taxon>Autobranchia</taxon>
        <taxon>Pteriomorphia</taxon>
        <taxon>Mytilida</taxon>
        <taxon>Mytiloidea</taxon>
        <taxon>Mytilidae</taxon>
        <taxon>Mytilinae</taxon>
        <taxon>Mytilus</taxon>
    </lineage>
</organism>
<evidence type="ECO:0000313" key="6">
    <source>
        <dbReference type="Proteomes" id="UP000683360"/>
    </source>
</evidence>
<protein>
    <recommendedName>
        <fullName evidence="4">Death domain-containing protein</fullName>
    </recommendedName>
</protein>
<dbReference type="PROSITE" id="PS50088">
    <property type="entry name" value="ANK_REPEAT"/>
    <property type="match status" value="3"/>
</dbReference>
<evidence type="ECO:0000259" key="4">
    <source>
        <dbReference type="PROSITE" id="PS50017"/>
    </source>
</evidence>
<keyword evidence="1" id="KW-0677">Repeat</keyword>
<reference evidence="5" key="1">
    <citation type="submission" date="2021-03" db="EMBL/GenBank/DDBJ databases">
        <authorList>
            <person name="Bekaert M."/>
        </authorList>
    </citation>
    <scope>NUCLEOTIDE SEQUENCE</scope>
</reference>
<dbReference type="PROSITE" id="PS50017">
    <property type="entry name" value="DEATH_DOMAIN"/>
    <property type="match status" value="1"/>
</dbReference>
<gene>
    <name evidence="5" type="ORF">MEDL_22224</name>
</gene>
<evidence type="ECO:0000256" key="1">
    <source>
        <dbReference type="ARBA" id="ARBA00022737"/>
    </source>
</evidence>
<keyword evidence="2 3" id="KW-0040">ANK repeat</keyword>
<dbReference type="InterPro" id="IPR051070">
    <property type="entry name" value="NF-kappa-B_inhibitor"/>
</dbReference>
<dbReference type="OrthoDB" id="19174at2759"/>
<sequence length="732" mass="82448">MELVSLIKKKNCKEAIEKIKEGYDLEYVDENGCTCLHYASSEGLLDIIVAAAQHGVDIEHRDEDGETALFKAVKNSNIESVVALVAFNATLNVVNNKGQSSLDIAVAQKDSSIVELLCSLGSSVTIDDWTVGGVDVGILNKEDQNIMKILINQLEREAENNYGNNAFGVCYVNPGEDILIFTDITLNTDNIRTNFFLCCSKIIPEYTDISIHLGSEDRIFSDVYEIKTWGDTPTYLELNISVLGFVEENQLVVIMPLEGSVEGKISGQSFKDGEHAEEYTEFDIKIDLTRLKTAKFVILSQLRQEEFDVTQEAVKIIPQSESSAEICIPKGAFKSSGKLMLNVADTNDWNSEETVLFTNVIDLTMQNKAQPDKPVNVKLPLHSLTVPVDDCILIASHKDIPETVNDWEICSTNITIEGNMVSFCAEHFTWFAVGSKKNFQNSAESATLAVLQYRPTEIFAGLKKETDNKLTLIVEIALKHFGKKRRKYWRQKGFRLQTMEYRDSVVQDGEKLKISLEGNFQIDTIVSSKKHIIFNHNKKRNYRTFYIVSEQQEPPIGDVVVVRTTKKIVEQMIIDKLENKHKHGLWSVLCNNVVKVATSTKVAKENGIEELVRLPIDGQLFDENQDVRVNIDDSQCTIPVLRISSLCRLGQQLSEDECYKLGVKLNISDEKLSSIESKLDFKTAMFEIWRPPRPNETLVFNLVIALKKIRMGNEADAVQQAFVDNVEFKPDC</sequence>
<dbReference type="Gene3D" id="1.25.40.20">
    <property type="entry name" value="Ankyrin repeat-containing domain"/>
    <property type="match status" value="1"/>
</dbReference>
<dbReference type="Pfam" id="PF12796">
    <property type="entry name" value="Ank_2"/>
    <property type="match status" value="1"/>
</dbReference>
<accession>A0A8S3RNZ8</accession>
<comment type="caution">
    <text evidence="5">The sequence shown here is derived from an EMBL/GenBank/DDBJ whole genome shotgun (WGS) entry which is preliminary data.</text>
</comment>
<feature type="repeat" description="ANK" evidence="3">
    <location>
        <begin position="97"/>
        <end position="129"/>
    </location>
</feature>
<dbReference type="PANTHER" id="PTHR46680:SF3">
    <property type="entry name" value="NF-KAPPA-B INHIBITOR CACTUS"/>
    <property type="match status" value="1"/>
</dbReference>
<dbReference type="InterPro" id="IPR000488">
    <property type="entry name" value="Death_dom"/>
</dbReference>
<dbReference type="Gene3D" id="2.60.220.30">
    <property type="match status" value="1"/>
</dbReference>
<feature type="repeat" description="ANK" evidence="3">
    <location>
        <begin position="31"/>
        <end position="63"/>
    </location>
</feature>
<dbReference type="EMBL" id="CAJPWZ010001098">
    <property type="protein sequence ID" value="CAG2208017.1"/>
    <property type="molecule type" value="Genomic_DNA"/>
</dbReference>
<dbReference type="PROSITE" id="PS50297">
    <property type="entry name" value="ANK_REP_REGION"/>
    <property type="match status" value="1"/>
</dbReference>
<evidence type="ECO:0000313" key="5">
    <source>
        <dbReference type="EMBL" id="CAG2208017.1"/>
    </source>
</evidence>
<name>A0A8S3RNZ8_MYTED</name>
<evidence type="ECO:0000256" key="3">
    <source>
        <dbReference type="PROSITE-ProRule" id="PRU00023"/>
    </source>
</evidence>
<proteinExistence type="predicted"/>
<feature type="repeat" description="ANK" evidence="3">
    <location>
        <begin position="64"/>
        <end position="96"/>
    </location>
</feature>
<evidence type="ECO:0000256" key="2">
    <source>
        <dbReference type="ARBA" id="ARBA00023043"/>
    </source>
</evidence>
<dbReference type="PANTHER" id="PTHR46680">
    <property type="entry name" value="NF-KAPPA-B INHIBITOR ALPHA"/>
    <property type="match status" value="1"/>
</dbReference>